<feature type="non-terminal residue" evidence="2">
    <location>
        <position position="1"/>
    </location>
</feature>
<protein>
    <submittedName>
        <fullName evidence="2">Uncharacterized protein</fullName>
    </submittedName>
</protein>
<accession>A0A2S9D3L4</accession>
<organism evidence="2 3">
    <name type="scientific">Pseudomonas cedrina</name>
    <dbReference type="NCBI Taxonomy" id="651740"/>
    <lineage>
        <taxon>Bacteria</taxon>
        <taxon>Pseudomonadati</taxon>
        <taxon>Pseudomonadota</taxon>
        <taxon>Gammaproteobacteria</taxon>
        <taxon>Pseudomonadales</taxon>
        <taxon>Pseudomonadaceae</taxon>
        <taxon>Pseudomonas</taxon>
    </lineage>
</organism>
<dbReference type="Proteomes" id="UP000239458">
    <property type="component" value="Unassembled WGS sequence"/>
</dbReference>
<keyword evidence="1" id="KW-1133">Transmembrane helix</keyword>
<proteinExistence type="predicted"/>
<evidence type="ECO:0000313" key="2">
    <source>
        <dbReference type="EMBL" id="PRB87684.1"/>
    </source>
</evidence>
<gene>
    <name evidence="2" type="ORF">CQ006_27390</name>
</gene>
<dbReference type="EMBL" id="PCQE01000094">
    <property type="protein sequence ID" value="PRB87684.1"/>
    <property type="molecule type" value="Genomic_DNA"/>
</dbReference>
<dbReference type="AlphaFoldDB" id="A0A2S9D3L4"/>
<feature type="transmembrane region" description="Helical" evidence="1">
    <location>
        <begin position="7"/>
        <end position="28"/>
    </location>
</feature>
<evidence type="ECO:0000313" key="3">
    <source>
        <dbReference type="Proteomes" id="UP000239458"/>
    </source>
</evidence>
<keyword evidence="1" id="KW-0472">Membrane</keyword>
<reference evidence="2 3" key="1">
    <citation type="submission" date="2017-09" db="EMBL/GenBank/DDBJ databases">
        <title>Genomic, metabolic, and phenotypic characteristics of bacterial isolates from the natural microbiome of the model nematode Caenorhabditis elegans.</title>
        <authorList>
            <person name="Zimmermann J."/>
            <person name="Obeng N."/>
            <person name="Yang W."/>
            <person name="Obeng O."/>
            <person name="Kissoyan K."/>
            <person name="Pees B."/>
            <person name="Dirksen P."/>
            <person name="Hoppner M."/>
            <person name="Franke A."/>
            <person name="Rosenstiel P."/>
            <person name="Leippe M."/>
            <person name="Dierking K."/>
            <person name="Kaleta C."/>
            <person name="Schulenburg H."/>
        </authorList>
    </citation>
    <scope>NUCLEOTIDE SEQUENCE [LARGE SCALE GENOMIC DNA]</scope>
    <source>
        <strain evidence="2 3">MYb184</strain>
    </source>
</reference>
<keyword evidence="1" id="KW-0812">Transmembrane</keyword>
<name>A0A2S9D3L4_PSECE</name>
<sequence>VAKAATKLYIAAEIIQGGVFFGIATLLSSRAPGVESVMQAYMLTYILYFVVSATSAVVYLRRRNGRERTTPAKILLEKK</sequence>
<evidence type="ECO:0000256" key="1">
    <source>
        <dbReference type="SAM" id="Phobius"/>
    </source>
</evidence>
<feature type="transmembrane region" description="Helical" evidence="1">
    <location>
        <begin position="40"/>
        <end position="60"/>
    </location>
</feature>
<comment type="caution">
    <text evidence="2">The sequence shown here is derived from an EMBL/GenBank/DDBJ whole genome shotgun (WGS) entry which is preliminary data.</text>
</comment>